<keyword evidence="1" id="KW-1133">Transmembrane helix</keyword>
<dbReference type="AlphaFoldDB" id="A0A9Y2MTJ9"/>
<feature type="transmembrane region" description="Helical" evidence="1">
    <location>
        <begin position="193"/>
        <end position="210"/>
    </location>
</feature>
<proteinExistence type="predicted"/>
<evidence type="ECO:0000256" key="1">
    <source>
        <dbReference type="SAM" id="Phobius"/>
    </source>
</evidence>
<dbReference type="EMBL" id="CP127294">
    <property type="protein sequence ID" value="WIX80755.1"/>
    <property type="molecule type" value="Genomic_DNA"/>
</dbReference>
<reference evidence="2 3" key="1">
    <citation type="submission" date="2023-06" db="EMBL/GenBank/DDBJ databases">
        <authorList>
            <person name="Oyuntsetseg B."/>
            <person name="Kim S.B."/>
        </authorList>
    </citation>
    <scope>NUCLEOTIDE SEQUENCE [LARGE SCALE GENOMIC DNA]</scope>
    <source>
        <strain evidence="2 3">2-15</strain>
    </source>
</reference>
<accession>A0A9Y2MTJ9</accession>
<sequence length="260" mass="27807">MIPMQTQVQQQPAWATGAAKRASFGTVVSVELRKFTATPADKILLIAGPIALVLLSILFMVDPFNPVTLRKQLGTVVTTVRLAAILVDVALVKLIASEWHYRSAQPTLLAQPSRLRYALAQGTIAFLAWLLIAGLHILMTYTYFAGVLDDHDAQNLLAIRAGTTIGVCLVGSFLMTLLAVSIAWLIPNTAGAIATYCLISILFVIVQANQDFAGWVDPIEPARQLGGLSAHGPIALATSLVLWLGVAALGIFRAARREAA</sequence>
<feature type="transmembrane region" description="Helical" evidence="1">
    <location>
        <begin position="73"/>
        <end position="96"/>
    </location>
</feature>
<feature type="transmembrane region" description="Helical" evidence="1">
    <location>
        <begin position="230"/>
        <end position="252"/>
    </location>
</feature>
<evidence type="ECO:0000313" key="3">
    <source>
        <dbReference type="Proteomes" id="UP001236014"/>
    </source>
</evidence>
<evidence type="ECO:0000313" key="2">
    <source>
        <dbReference type="EMBL" id="WIX80755.1"/>
    </source>
</evidence>
<feature type="transmembrane region" description="Helical" evidence="1">
    <location>
        <begin position="117"/>
        <end position="144"/>
    </location>
</feature>
<feature type="transmembrane region" description="Helical" evidence="1">
    <location>
        <begin position="164"/>
        <end position="186"/>
    </location>
</feature>
<organism evidence="2 3">
    <name type="scientific">Amycolatopsis carbonis</name>
    <dbReference type="NCBI Taxonomy" id="715471"/>
    <lineage>
        <taxon>Bacteria</taxon>
        <taxon>Bacillati</taxon>
        <taxon>Actinomycetota</taxon>
        <taxon>Actinomycetes</taxon>
        <taxon>Pseudonocardiales</taxon>
        <taxon>Pseudonocardiaceae</taxon>
        <taxon>Amycolatopsis</taxon>
    </lineage>
</organism>
<dbReference type="Proteomes" id="UP001236014">
    <property type="component" value="Chromosome"/>
</dbReference>
<keyword evidence="1" id="KW-0812">Transmembrane</keyword>
<dbReference type="RefSeq" id="WP_285971375.1">
    <property type="nucleotide sequence ID" value="NZ_CP127294.1"/>
</dbReference>
<protein>
    <submittedName>
        <fullName evidence="2">Uncharacterized protein</fullName>
    </submittedName>
</protein>
<gene>
    <name evidence="2" type="ORF">QRX50_08325</name>
</gene>
<keyword evidence="3" id="KW-1185">Reference proteome</keyword>
<keyword evidence="1" id="KW-0472">Membrane</keyword>
<dbReference type="KEGG" id="acab:QRX50_08325"/>
<feature type="transmembrane region" description="Helical" evidence="1">
    <location>
        <begin position="43"/>
        <end position="61"/>
    </location>
</feature>
<name>A0A9Y2MTJ9_9PSEU</name>